<dbReference type="InterPro" id="IPR052155">
    <property type="entry name" value="Biofilm_reg_signaling"/>
</dbReference>
<dbReference type="InterPro" id="IPR000160">
    <property type="entry name" value="GGDEF_dom"/>
</dbReference>
<dbReference type="Pfam" id="PF13185">
    <property type="entry name" value="GAF_2"/>
    <property type="match status" value="2"/>
</dbReference>
<feature type="domain" description="EAL" evidence="1">
    <location>
        <begin position="535"/>
        <end position="787"/>
    </location>
</feature>
<dbReference type="AlphaFoldDB" id="A0A8T0C553"/>
<dbReference type="Gene3D" id="3.30.450.40">
    <property type="match status" value="2"/>
</dbReference>
<dbReference type="EMBL" id="AHCD03000040">
    <property type="protein sequence ID" value="KAF7783803.1"/>
    <property type="molecule type" value="Genomic_DNA"/>
</dbReference>
<comment type="caution">
    <text evidence="3">The sequence shown here is derived from an EMBL/GenBank/DDBJ whole genome shotgun (WGS) entry which is preliminary data.</text>
</comment>
<evidence type="ECO:0000313" key="4">
    <source>
        <dbReference type="Proteomes" id="UP000016480"/>
    </source>
</evidence>
<dbReference type="Gene3D" id="3.30.70.270">
    <property type="match status" value="1"/>
</dbReference>
<sequence>MPILSETKLESKTEQLSIINQFSSSLLQITHLDELFDYVTSQVVSRLGFVDCVIYLTDPAGEYLDVVASMGVAHKDISHQVSQQRIPVAAGITGHVARTKQPFLSGNVALEPMYIADTRPALSELCVPLVYENTLLGVIDCEHPEADYFTQAHLQILSTVAHLLSAKIHQVRTLDHLTATVTQLHEAQQLEKCLLKIANITYQSRNLDAFYDELYSIICSQLPAENCFIGLYDTQQDVLEIDYLIEAGVKCSAHQRVSKEQIKYTASYYIIKQQQSLLCDHQQFLSHIEKQNFKMVGRSPRSWLGVPFVVNDQYQGVVVLQSYDNDRAFSRHHKAILTYISRQLSMAIDRRLARQALEHRALHDDLTGLANRYLMLERIKHAILSLGRSKPARQHCLLYLDLDRFKSINDALGHDVGDHFLVAIVDLIQTCIRKTDTFARLGGDEFAIFMENIGDKQQVELALERITNAIAKPIQIDGHLLQASSSIGVAFTSSDSDNAITLLQQADAAMYEAKSAGRSQIRYFNNEMRKKLKQQADIENDLQNGIKNGEFELYYQPIFTLTQPRVISFESLVRWHHPKNGLVTPDDFIPIAEQTGQIIELDLHLLELAAKQVAHWQSIGIEDISLTVNVSSRHFASLEFVEQIGNLYRTYGLHQGALSLEITESGLIENLNLATKVIQGLSPFGVKLYLDDFGTGYSALGYLHQLPIHVLKIDKSFIQQLTDHDNPLVDAILSLAKSLDLEVVAEGIETHEQLQTLSAKACQYGQGFLISHPLQADQALAFLQSEQVKLATKHVPNRT</sequence>
<dbReference type="PROSITE" id="PS50883">
    <property type="entry name" value="EAL"/>
    <property type="match status" value="1"/>
</dbReference>
<gene>
    <name evidence="3" type="ORF">PRUB_a5109</name>
</gene>
<reference evidence="3 4" key="1">
    <citation type="journal article" date="2012" name="J. Bacteriol.">
        <title>Genome sequence of the cycloprodigiosin-producing bacterial strain Pseudoalteromonas rubra ATCC 29570(T).</title>
        <authorList>
            <person name="Xie B.B."/>
            <person name="Shu Y.L."/>
            <person name="Qin Q.L."/>
            <person name="Rong J.C."/>
            <person name="Zhang X.Y."/>
            <person name="Chen X.L."/>
            <person name="Zhou B.C."/>
            <person name="Zhang Y.Z."/>
        </authorList>
    </citation>
    <scope>NUCLEOTIDE SEQUENCE [LARGE SCALE GENOMIC DNA]</scope>
    <source>
        <strain evidence="3 4">DSM 6842</strain>
    </source>
</reference>
<dbReference type="SUPFAM" id="SSF141868">
    <property type="entry name" value="EAL domain-like"/>
    <property type="match status" value="1"/>
</dbReference>
<dbReference type="InterPro" id="IPR035919">
    <property type="entry name" value="EAL_sf"/>
</dbReference>
<dbReference type="GeneID" id="61359535"/>
<dbReference type="PROSITE" id="PS50887">
    <property type="entry name" value="GGDEF"/>
    <property type="match status" value="1"/>
</dbReference>
<dbReference type="Pfam" id="PF00990">
    <property type="entry name" value="GGDEF"/>
    <property type="match status" value="1"/>
</dbReference>
<dbReference type="CDD" id="cd01948">
    <property type="entry name" value="EAL"/>
    <property type="match status" value="1"/>
</dbReference>
<dbReference type="InterPro" id="IPR003018">
    <property type="entry name" value="GAF"/>
</dbReference>
<dbReference type="SUPFAM" id="SSF55781">
    <property type="entry name" value="GAF domain-like"/>
    <property type="match status" value="2"/>
</dbReference>
<dbReference type="SMART" id="SM00065">
    <property type="entry name" value="GAF"/>
    <property type="match status" value="2"/>
</dbReference>
<dbReference type="InterPro" id="IPR029787">
    <property type="entry name" value="Nucleotide_cyclase"/>
</dbReference>
<dbReference type="SUPFAM" id="SSF55073">
    <property type="entry name" value="Nucleotide cyclase"/>
    <property type="match status" value="1"/>
</dbReference>
<name>A0A8T0C553_9GAMM</name>
<protein>
    <recommendedName>
        <fullName evidence="5">Bifunctional diguanylate cyclase/phosphodiesterase</fullName>
    </recommendedName>
</protein>
<dbReference type="PANTHER" id="PTHR44757:SF2">
    <property type="entry name" value="BIOFILM ARCHITECTURE MAINTENANCE PROTEIN MBAA"/>
    <property type="match status" value="1"/>
</dbReference>
<dbReference type="InterPro" id="IPR043128">
    <property type="entry name" value="Rev_trsase/Diguanyl_cyclase"/>
</dbReference>
<evidence type="ECO:0008006" key="5">
    <source>
        <dbReference type="Google" id="ProtNLM"/>
    </source>
</evidence>
<dbReference type="Gene3D" id="3.20.20.450">
    <property type="entry name" value="EAL domain"/>
    <property type="match status" value="1"/>
</dbReference>
<dbReference type="PANTHER" id="PTHR44757">
    <property type="entry name" value="DIGUANYLATE CYCLASE DGCP"/>
    <property type="match status" value="1"/>
</dbReference>
<organism evidence="3 4">
    <name type="scientific">Pseudoalteromonas rubra</name>
    <dbReference type="NCBI Taxonomy" id="43658"/>
    <lineage>
        <taxon>Bacteria</taxon>
        <taxon>Pseudomonadati</taxon>
        <taxon>Pseudomonadota</taxon>
        <taxon>Gammaproteobacteria</taxon>
        <taxon>Alteromonadales</taxon>
        <taxon>Pseudoalteromonadaceae</taxon>
        <taxon>Pseudoalteromonas</taxon>
    </lineage>
</organism>
<dbReference type="InterPro" id="IPR001633">
    <property type="entry name" value="EAL_dom"/>
</dbReference>
<feature type="domain" description="GGDEF" evidence="2">
    <location>
        <begin position="393"/>
        <end position="526"/>
    </location>
</feature>
<dbReference type="CDD" id="cd01949">
    <property type="entry name" value="GGDEF"/>
    <property type="match status" value="1"/>
</dbReference>
<evidence type="ECO:0000313" key="3">
    <source>
        <dbReference type="EMBL" id="KAF7783803.1"/>
    </source>
</evidence>
<dbReference type="SMART" id="SM00267">
    <property type="entry name" value="GGDEF"/>
    <property type="match status" value="1"/>
</dbReference>
<evidence type="ECO:0000259" key="1">
    <source>
        <dbReference type="PROSITE" id="PS50883"/>
    </source>
</evidence>
<dbReference type="RefSeq" id="WP_010386471.1">
    <property type="nucleotide sequence ID" value="NZ_AHCD03000040.1"/>
</dbReference>
<dbReference type="InterPro" id="IPR029016">
    <property type="entry name" value="GAF-like_dom_sf"/>
</dbReference>
<dbReference type="SMART" id="SM00052">
    <property type="entry name" value="EAL"/>
    <property type="match status" value="1"/>
</dbReference>
<evidence type="ECO:0000259" key="2">
    <source>
        <dbReference type="PROSITE" id="PS50887"/>
    </source>
</evidence>
<dbReference type="Proteomes" id="UP000016480">
    <property type="component" value="Unassembled WGS sequence"/>
</dbReference>
<dbReference type="NCBIfam" id="TIGR00254">
    <property type="entry name" value="GGDEF"/>
    <property type="match status" value="1"/>
</dbReference>
<proteinExistence type="predicted"/>
<dbReference type="Pfam" id="PF00563">
    <property type="entry name" value="EAL"/>
    <property type="match status" value="1"/>
</dbReference>
<accession>A0A8T0C553</accession>